<dbReference type="PANTHER" id="PTHR30462:SF2">
    <property type="entry name" value="INTERMEMBRANE TRANSPORT PROTEIN PQIB"/>
    <property type="match status" value="1"/>
</dbReference>
<dbReference type="Pfam" id="PF02470">
    <property type="entry name" value="MlaD"/>
    <property type="match status" value="3"/>
</dbReference>
<dbReference type="AlphaFoldDB" id="A0A380N257"/>
<proteinExistence type="predicted"/>
<dbReference type="InterPro" id="IPR003399">
    <property type="entry name" value="Mce/MlaD"/>
</dbReference>
<keyword evidence="5 7" id="KW-1133">Transmembrane helix</keyword>
<evidence type="ECO:0000313" key="10">
    <source>
        <dbReference type="Proteomes" id="UP000254601"/>
    </source>
</evidence>
<comment type="subcellular location">
    <subcellularLocation>
        <location evidence="1">Cell inner membrane</location>
    </subcellularLocation>
</comment>
<dbReference type="PANTHER" id="PTHR30462">
    <property type="entry name" value="INTERMEMBRANE TRANSPORT PROTEIN PQIB-RELATED"/>
    <property type="match status" value="1"/>
</dbReference>
<evidence type="ECO:0000256" key="5">
    <source>
        <dbReference type="ARBA" id="ARBA00022989"/>
    </source>
</evidence>
<keyword evidence="4 7" id="KW-0812">Transmembrane</keyword>
<evidence type="ECO:0000256" key="2">
    <source>
        <dbReference type="ARBA" id="ARBA00022475"/>
    </source>
</evidence>
<evidence type="ECO:0000256" key="7">
    <source>
        <dbReference type="SAM" id="Phobius"/>
    </source>
</evidence>
<dbReference type="InterPro" id="IPR051800">
    <property type="entry name" value="PqiA-PqiB_transport"/>
</dbReference>
<evidence type="ECO:0000313" key="9">
    <source>
        <dbReference type="EMBL" id="SUO97857.1"/>
    </source>
</evidence>
<dbReference type="EMBL" id="UHIC01000001">
    <property type="protein sequence ID" value="SUO97857.1"/>
    <property type="molecule type" value="Genomic_DNA"/>
</dbReference>
<reference evidence="9 10" key="1">
    <citation type="submission" date="2018-06" db="EMBL/GenBank/DDBJ databases">
        <authorList>
            <consortium name="Pathogen Informatics"/>
            <person name="Doyle S."/>
        </authorList>
    </citation>
    <scope>NUCLEOTIDE SEQUENCE [LARGE SCALE GENOMIC DNA]</scope>
    <source>
        <strain evidence="9 10">NCTC13337</strain>
    </source>
</reference>
<evidence type="ECO:0000259" key="8">
    <source>
        <dbReference type="Pfam" id="PF02470"/>
    </source>
</evidence>
<protein>
    <submittedName>
        <fullName evidence="9">Paraquat-inducible protein B</fullName>
    </submittedName>
</protein>
<dbReference type="GO" id="GO:0005886">
    <property type="term" value="C:plasma membrane"/>
    <property type="evidence" value="ECO:0007669"/>
    <property type="project" value="UniProtKB-SubCell"/>
</dbReference>
<evidence type="ECO:0000256" key="3">
    <source>
        <dbReference type="ARBA" id="ARBA00022519"/>
    </source>
</evidence>
<feature type="domain" description="Mce/MlaD" evidence="8">
    <location>
        <begin position="39"/>
        <end position="128"/>
    </location>
</feature>
<keyword evidence="10" id="KW-1185">Reference proteome</keyword>
<feature type="transmembrane region" description="Helical" evidence="7">
    <location>
        <begin position="12"/>
        <end position="30"/>
    </location>
</feature>
<keyword evidence="2" id="KW-1003">Cell membrane</keyword>
<evidence type="ECO:0000256" key="6">
    <source>
        <dbReference type="ARBA" id="ARBA00023136"/>
    </source>
</evidence>
<dbReference type="Proteomes" id="UP000254601">
    <property type="component" value="Unassembled WGS sequence"/>
</dbReference>
<evidence type="ECO:0000256" key="4">
    <source>
        <dbReference type="ARBA" id="ARBA00022692"/>
    </source>
</evidence>
<organism evidence="9 10">
    <name type="scientific">Suttonella ornithocola</name>
    <dbReference type="NCBI Taxonomy" id="279832"/>
    <lineage>
        <taxon>Bacteria</taxon>
        <taxon>Pseudomonadati</taxon>
        <taxon>Pseudomonadota</taxon>
        <taxon>Gammaproteobacteria</taxon>
        <taxon>Cardiobacteriales</taxon>
        <taxon>Cardiobacteriaceae</taxon>
        <taxon>Suttonella</taxon>
    </lineage>
</organism>
<dbReference type="RefSeq" id="WP_072576562.1">
    <property type="nucleotide sequence ID" value="NZ_LWHB01000083.1"/>
</dbReference>
<dbReference type="OrthoDB" id="9806984at2"/>
<feature type="domain" description="Mce/MlaD" evidence="8">
    <location>
        <begin position="152"/>
        <end position="212"/>
    </location>
</feature>
<feature type="domain" description="Mce/MlaD" evidence="8">
    <location>
        <begin position="282"/>
        <end position="382"/>
    </location>
</feature>
<name>A0A380N257_9GAMM</name>
<gene>
    <name evidence="9" type="ORF">NCTC13337_02655</name>
</gene>
<evidence type="ECO:0000256" key="1">
    <source>
        <dbReference type="ARBA" id="ARBA00004533"/>
    </source>
</evidence>
<keyword evidence="3" id="KW-0997">Cell inner membrane</keyword>
<keyword evidence="6 7" id="KW-0472">Membrane</keyword>
<accession>A0A380N257</accession>
<sequence>MQEPKIEKNNTRLLWILPIIALGIGLYLAYNHLSNLGASVDIEFDNAQGIEAGKTKIRFKSLEIGTITNITLTDDFKKVIAHAQMTRTATPLLKQDTQFWVVKPQISASGITGLDTIISGSFIAIAPGESRENRRHFIGLNSPPLIPASEPGVRVHLITNNVKGLNIGSPVYYRGFKVGQIDQIQFDDHFDRIKLEAFINSPYDKLINPNTKFWNISGFNFKLGANGADFSMESLETLALGGITFSTPMSLSAGGKDSINENTIFTLYANEQDTNQSPIFEKQYYVLYFDSSIRGLNTGAPVEFDGIDIGEVIDIRLLYDEKQEKAIIPVLIELEPERIARVNLPQDSDNQDDIMTTLIQQGMQASIETGSLLTGEKFIRLSMYPDDKQNITKDKYSSYTVLPTRNTGINKITDDIGSIVSTVKNLPFESLFNKAQTLMDKAGNAAGSLDKIIATKEIQNIGKTIDKSLKQLDGTLASVRTTSDSANIVLKNLNNQLKTVTMQLENTLSGLAPNSNLYYNLNQTLQNLQKTSISIDRLMKKLDAKPNALIFGE</sequence>